<accession>A0A1F6A575</accession>
<comment type="caution">
    <text evidence="2">The sequence shown here is derived from an EMBL/GenBank/DDBJ whole genome shotgun (WGS) entry which is preliminary data.</text>
</comment>
<protein>
    <recommendedName>
        <fullName evidence="4">Plasmid stabilization protein</fullName>
    </recommendedName>
</protein>
<dbReference type="InterPro" id="IPR035093">
    <property type="entry name" value="RelE/ParE_toxin_dom_sf"/>
</dbReference>
<dbReference type="Proteomes" id="UP000177871">
    <property type="component" value="Unassembled WGS sequence"/>
</dbReference>
<gene>
    <name evidence="2" type="ORF">A2721_01265</name>
</gene>
<evidence type="ECO:0000313" key="3">
    <source>
        <dbReference type="Proteomes" id="UP000177871"/>
    </source>
</evidence>
<dbReference type="EMBL" id="MFJK01000003">
    <property type="protein sequence ID" value="OGG19783.1"/>
    <property type="molecule type" value="Genomic_DNA"/>
</dbReference>
<dbReference type="SUPFAM" id="SSF143011">
    <property type="entry name" value="RelE-like"/>
    <property type="match status" value="1"/>
</dbReference>
<dbReference type="AlphaFoldDB" id="A0A1F6A575"/>
<reference evidence="2 3" key="1">
    <citation type="journal article" date="2016" name="Nat. Commun.">
        <title>Thousands of microbial genomes shed light on interconnected biogeochemical processes in an aquifer system.</title>
        <authorList>
            <person name="Anantharaman K."/>
            <person name="Brown C.T."/>
            <person name="Hug L.A."/>
            <person name="Sharon I."/>
            <person name="Castelle C.J."/>
            <person name="Probst A.J."/>
            <person name="Thomas B.C."/>
            <person name="Singh A."/>
            <person name="Wilkins M.J."/>
            <person name="Karaoz U."/>
            <person name="Brodie E.L."/>
            <person name="Williams K.H."/>
            <person name="Hubbard S.S."/>
            <person name="Banfield J.F."/>
        </authorList>
    </citation>
    <scope>NUCLEOTIDE SEQUENCE [LARGE SCALE GENOMIC DNA]</scope>
</reference>
<dbReference type="STRING" id="1798381.A2721_01265"/>
<evidence type="ECO:0008006" key="4">
    <source>
        <dbReference type="Google" id="ProtNLM"/>
    </source>
</evidence>
<evidence type="ECO:0000313" key="2">
    <source>
        <dbReference type="EMBL" id="OGG19783.1"/>
    </source>
</evidence>
<name>A0A1F6A575_9BACT</name>
<dbReference type="InterPro" id="IPR004386">
    <property type="entry name" value="Toxin_YafQ-like"/>
</dbReference>
<dbReference type="NCBIfam" id="TIGR02385">
    <property type="entry name" value="RelE_StbE"/>
    <property type="match status" value="1"/>
</dbReference>
<proteinExistence type="predicted"/>
<sequence length="89" mass="10717">MIIKYSPFFLKKLKQVDVRIRKSFKEKIGLFLKDHLDPRLNNHVLRNDFAGLRSIDVTADWRAVYEERSYGEDRVAYFVNIGTHRELYR</sequence>
<evidence type="ECO:0000256" key="1">
    <source>
        <dbReference type="ARBA" id="ARBA00022649"/>
    </source>
</evidence>
<organism evidence="2 3">
    <name type="scientific">Candidatus Gottesmanbacteria bacterium RIFCSPHIGHO2_01_FULL_47_48</name>
    <dbReference type="NCBI Taxonomy" id="1798381"/>
    <lineage>
        <taxon>Bacteria</taxon>
        <taxon>Candidatus Gottesmaniibacteriota</taxon>
    </lineage>
</organism>
<dbReference type="Gene3D" id="3.30.2310.20">
    <property type="entry name" value="RelE-like"/>
    <property type="match status" value="1"/>
</dbReference>
<dbReference type="InterPro" id="IPR007712">
    <property type="entry name" value="RelE/ParE_toxin"/>
</dbReference>
<dbReference type="Pfam" id="PF15738">
    <property type="entry name" value="YafQ_toxin"/>
    <property type="match status" value="1"/>
</dbReference>
<keyword evidence="1" id="KW-1277">Toxin-antitoxin system</keyword>